<dbReference type="GO" id="GO:0003700">
    <property type="term" value="F:DNA-binding transcription factor activity"/>
    <property type="evidence" value="ECO:0007669"/>
    <property type="project" value="InterPro"/>
</dbReference>
<name>A0A2B2GPL5_BACCE</name>
<dbReference type="Pfam" id="PF00126">
    <property type="entry name" value="HTH_1"/>
    <property type="match status" value="1"/>
</dbReference>
<evidence type="ECO:0000256" key="2">
    <source>
        <dbReference type="ARBA" id="ARBA00018718"/>
    </source>
</evidence>
<evidence type="ECO:0000256" key="5">
    <source>
        <dbReference type="ARBA" id="ARBA00023163"/>
    </source>
</evidence>
<dbReference type="InterPro" id="IPR000847">
    <property type="entry name" value="LysR_HTH_N"/>
</dbReference>
<dbReference type="GO" id="GO:0032993">
    <property type="term" value="C:protein-DNA complex"/>
    <property type="evidence" value="ECO:0007669"/>
    <property type="project" value="TreeGrafter"/>
</dbReference>
<dbReference type="FunFam" id="1.10.10.10:FF:000001">
    <property type="entry name" value="LysR family transcriptional regulator"/>
    <property type="match status" value="1"/>
</dbReference>
<keyword evidence="3" id="KW-0805">Transcription regulation</keyword>
<dbReference type="AlphaFoldDB" id="A0A2B2GPL5"/>
<evidence type="ECO:0000313" key="6">
    <source>
        <dbReference type="EMBL" id="PES93929.1"/>
    </source>
</evidence>
<dbReference type="SUPFAM" id="SSF53850">
    <property type="entry name" value="Periplasmic binding protein-like II"/>
    <property type="match status" value="1"/>
</dbReference>
<gene>
    <name evidence="6" type="ORF">CN491_19560</name>
</gene>
<organism evidence="6 7">
    <name type="scientific">Bacillus cereus</name>
    <dbReference type="NCBI Taxonomy" id="1396"/>
    <lineage>
        <taxon>Bacteria</taxon>
        <taxon>Bacillati</taxon>
        <taxon>Bacillota</taxon>
        <taxon>Bacilli</taxon>
        <taxon>Bacillales</taxon>
        <taxon>Bacillaceae</taxon>
        <taxon>Bacillus</taxon>
        <taxon>Bacillus cereus group</taxon>
    </lineage>
</organism>
<evidence type="ECO:0000313" key="7">
    <source>
        <dbReference type="Proteomes" id="UP000220900"/>
    </source>
</evidence>
<keyword evidence="5" id="KW-0804">Transcription</keyword>
<dbReference type="Gene3D" id="3.40.190.10">
    <property type="entry name" value="Periplasmic binding protein-like II"/>
    <property type="match status" value="2"/>
</dbReference>
<keyword evidence="4" id="KW-0238">DNA-binding</keyword>
<accession>A0A2B2GPL5</accession>
<evidence type="ECO:0000256" key="3">
    <source>
        <dbReference type="ARBA" id="ARBA00023015"/>
    </source>
</evidence>
<dbReference type="Gene3D" id="1.10.10.10">
    <property type="entry name" value="Winged helix-like DNA-binding domain superfamily/Winged helix DNA-binding domain"/>
    <property type="match status" value="1"/>
</dbReference>
<dbReference type="InterPro" id="IPR036388">
    <property type="entry name" value="WH-like_DNA-bd_sf"/>
</dbReference>
<dbReference type="SUPFAM" id="SSF46785">
    <property type="entry name" value="Winged helix' DNA-binding domain"/>
    <property type="match status" value="1"/>
</dbReference>
<proteinExistence type="inferred from homology"/>
<dbReference type="PRINTS" id="PR00039">
    <property type="entry name" value="HTHLYSR"/>
</dbReference>
<comment type="similarity">
    <text evidence="1">Belongs to the LysR transcriptional regulatory family.</text>
</comment>
<dbReference type="PROSITE" id="PS50931">
    <property type="entry name" value="HTH_LYSR"/>
    <property type="match status" value="1"/>
</dbReference>
<dbReference type="InterPro" id="IPR005119">
    <property type="entry name" value="LysR_subst-bd"/>
</dbReference>
<dbReference type="InterPro" id="IPR036390">
    <property type="entry name" value="WH_DNA-bd_sf"/>
</dbReference>
<dbReference type="PANTHER" id="PTHR30346:SF0">
    <property type="entry name" value="HCA OPERON TRANSCRIPTIONAL ACTIVATOR HCAR"/>
    <property type="match status" value="1"/>
</dbReference>
<comment type="caution">
    <text evidence="6">The sequence shown here is derived from an EMBL/GenBank/DDBJ whole genome shotgun (WGS) entry which is preliminary data.</text>
</comment>
<dbReference type="PANTHER" id="PTHR30346">
    <property type="entry name" value="TRANSCRIPTIONAL DUAL REGULATOR HCAR-RELATED"/>
    <property type="match status" value="1"/>
</dbReference>
<dbReference type="GO" id="GO:0003677">
    <property type="term" value="F:DNA binding"/>
    <property type="evidence" value="ECO:0007669"/>
    <property type="project" value="UniProtKB-KW"/>
</dbReference>
<protein>
    <recommendedName>
        <fullName evidence="2">HTH-type transcriptional regulator CzcR</fullName>
    </recommendedName>
</protein>
<reference evidence="6 7" key="1">
    <citation type="submission" date="2017-09" db="EMBL/GenBank/DDBJ databases">
        <title>Large-scale bioinformatics analysis of Bacillus genomes uncovers conserved roles of natural products in bacterial physiology.</title>
        <authorList>
            <consortium name="Agbiome Team Llc"/>
            <person name="Bleich R.M."/>
            <person name="Grubbs K.J."/>
            <person name="Santa Maria K.C."/>
            <person name="Allen S.E."/>
            <person name="Farag S."/>
            <person name="Shank E.A."/>
            <person name="Bowers A."/>
        </authorList>
    </citation>
    <scope>NUCLEOTIDE SEQUENCE [LARGE SCALE GENOMIC DNA]</scope>
    <source>
        <strain evidence="6 7">AFS002368</strain>
    </source>
</reference>
<dbReference type="EMBL" id="NTZF01000022">
    <property type="protein sequence ID" value="PES93929.1"/>
    <property type="molecule type" value="Genomic_DNA"/>
</dbReference>
<dbReference type="CDD" id="cd05466">
    <property type="entry name" value="PBP2_LTTR_substrate"/>
    <property type="match status" value="1"/>
</dbReference>
<dbReference type="Proteomes" id="UP000220900">
    <property type="component" value="Unassembled WGS sequence"/>
</dbReference>
<evidence type="ECO:0000256" key="1">
    <source>
        <dbReference type="ARBA" id="ARBA00009437"/>
    </source>
</evidence>
<sequence length="286" mass="32808">MLEVCTMDLEAVRSFIEVKHTRSLSKASKLLHISQPALSKQIQRLEADLEVTLLKRSAQGVELTEAGELFIKRMLPILEQINEVKTEMKGYQENRKLSIGILPSLAERYISKCKDILGDAFEVEWQIEHTKVLRELFKARKIEAMFIDSVVEGATYIKEVKQERIVCAVSHNHSYKEKTVIQMEELQNEKLIVYPEICDVRKMIMNMFHGIGVKPTIAVETSYAEPMLAMVKAGLGITLLPEMVVEQAIRQGDVHVISIEPPLMRKIYFISHREDGLLLRAFEEER</sequence>
<dbReference type="Pfam" id="PF03466">
    <property type="entry name" value="LysR_substrate"/>
    <property type="match status" value="1"/>
</dbReference>
<evidence type="ECO:0000256" key="4">
    <source>
        <dbReference type="ARBA" id="ARBA00023125"/>
    </source>
</evidence>